<accession>A0A1I3K9D6</accession>
<evidence type="ECO:0000313" key="3">
    <source>
        <dbReference type="EMBL" id="SFI68918.1"/>
    </source>
</evidence>
<proteinExistence type="predicted"/>
<dbReference type="PANTHER" id="PTHR30336:SF6">
    <property type="entry name" value="INTEGRAL MEMBRANE PROTEIN"/>
    <property type="match status" value="1"/>
</dbReference>
<dbReference type="AlphaFoldDB" id="A0A1I3K9D6"/>
<evidence type="ECO:0000256" key="1">
    <source>
        <dbReference type="SAM" id="Phobius"/>
    </source>
</evidence>
<dbReference type="CDD" id="cd06259">
    <property type="entry name" value="YdcF-like"/>
    <property type="match status" value="1"/>
</dbReference>
<dbReference type="EMBL" id="FORQ01000001">
    <property type="protein sequence ID" value="SFI68918.1"/>
    <property type="molecule type" value="Genomic_DNA"/>
</dbReference>
<dbReference type="InterPro" id="IPR003848">
    <property type="entry name" value="DUF218"/>
</dbReference>
<feature type="transmembrane region" description="Helical" evidence="1">
    <location>
        <begin position="12"/>
        <end position="31"/>
    </location>
</feature>
<dbReference type="InterPro" id="IPR051599">
    <property type="entry name" value="Cell_Envelope_Assoc"/>
</dbReference>
<reference evidence="4" key="1">
    <citation type="submission" date="2016-10" db="EMBL/GenBank/DDBJ databases">
        <authorList>
            <person name="Varghese N."/>
            <person name="Submissions S."/>
        </authorList>
    </citation>
    <scope>NUCLEOTIDE SEQUENCE [LARGE SCALE GENOMIC DNA]</scope>
    <source>
        <strain evidence="4">DSM 22251</strain>
    </source>
</reference>
<keyword evidence="4" id="KW-1185">Reference proteome</keyword>
<dbReference type="Pfam" id="PF02698">
    <property type="entry name" value="DUF218"/>
    <property type="match status" value="1"/>
</dbReference>
<evidence type="ECO:0000259" key="2">
    <source>
        <dbReference type="Pfam" id="PF02698"/>
    </source>
</evidence>
<dbReference type="GO" id="GO:0005886">
    <property type="term" value="C:plasma membrane"/>
    <property type="evidence" value="ECO:0007669"/>
    <property type="project" value="TreeGrafter"/>
</dbReference>
<evidence type="ECO:0000313" key="4">
    <source>
        <dbReference type="Proteomes" id="UP000242560"/>
    </source>
</evidence>
<feature type="domain" description="DUF218" evidence="2">
    <location>
        <begin position="50"/>
        <end position="182"/>
    </location>
</feature>
<dbReference type="PANTHER" id="PTHR30336">
    <property type="entry name" value="INNER MEMBRANE PROTEIN, PROBABLE PERMEASE"/>
    <property type="match status" value="1"/>
</dbReference>
<keyword evidence="1" id="KW-0472">Membrane</keyword>
<protein>
    <submittedName>
        <fullName evidence="3">SanA protein</fullName>
    </submittedName>
</protein>
<keyword evidence="1" id="KW-0812">Transmembrane</keyword>
<gene>
    <name evidence="3" type="ORF">SAMN05421638_0661</name>
</gene>
<sequence length="210" mass="23948">MKKILDIIKSFFSLVEIGILLMILANIWVYAVTNGRTYTKISKIPPRETALVLGTSPKMRSGLSNPYFTSRMNATALLYHHGKIRKVIVSGEKSRGYDEPAAMKNYLVYQEGVPPNIIIEDPKGFKTQASIKNCMEVYHEKNVIIVSQGFHNLRALFYARNNGMNALSFDAQDVLANQSYYRNQSREFLARVVAVIYYIFNIEKDPINQL</sequence>
<organism evidence="3 4">
    <name type="scientific">Kaistella treverensis</name>
    <dbReference type="NCBI Taxonomy" id="631455"/>
    <lineage>
        <taxon>Bacteria</taxon>
        <taxon>Pseudomonadati</taxon>
        <taxon>Bacteroidota</taxon>
        <taxon>Flavobacteriia</taxon>
        <taxon>Flavobacteriales</taxon>
        <taxon>Weeksellaceae</taxon>
        <taxon>Chryseobacterium group</taxon>
        <taxon>Kaistella</taxon>
    </lineage>
</organism>
<keyword evidence="1" id="KW-1133">Transmembrane helix</keyword>
<dbReference type="Proteomes" id="UP000242560">
    <property type="component" value="Unassembled WGS sequence"/>
</dbReference>
<name>A0A1I3K9D6_9FLAO</name>